<keyword evidence="2" id="KW-1185">Reference proteome</keyword>
<dbReference type="GeneID" id="96604258"/>
<evidence type="ECO:0000313" key="1">
    <source>
        <dbReference type="EMBL" id="MBA9063174.1"/>
    </source>
</evidence>
<dbReference type="EMBL" id="JACJIM010000003">
    <property type="protein sequence ID" value="MBA9063174.1"/>
    <property type="molecule type" value="Genomic_DNA"/>
</dbReference>
<dbReference type="Proteomes" id="UP000565455">
    <property type="component" value="Unassembled WGS sequence"/>
</dbReference>
<reference evidence="1 2" key="1">
    <citation type="submission" date="2020-08" db="EMBL/GenBank/DDBJ databases">
        <title>Genomic Encyclopedia of Type Strains, Phase IV (KMG-IV): sequencing the most valuable type-strain genomes for metagenomic binning, comparative biology and taxonomic classification.</title>
        <authorList>
            <person name="Goeker M."/>
        </authorList>
    </citation>
    <scope>NUCLEOTIDE SEQUENCE [LARGE SCALE GENOMIC DNA]</scope>
    <source>
        <strain evidence="1 2">DSM 5686</strain>
    </source>
</reference>
<comment type="caution">
    <text evidence="1">The sequence shown here is derived from an EMBL/GenBank/DDBJ whole genome shotgun (WGS) entry which is preliminary data.</text>
</comment>
<proteinExistence type="predicted"/>
<dbReference type="RefSeq" id="WP_182592105.1">
    <property type="nucleotide sequence ID" value="NZ_JACJIM010000003.1"/>
</dbReference>
<accession>A0ABR6DCW0</accession>
<organism evidence="1 2">
    <name type="scientific">Methylobacterium fujisawaense</name>
    <dbReference type="NCBI Taxonomy" id="107400"/>
    <lineage>
        <taxon>Bacteria</taxon>
        <taxon>Pseudomonadati</taxon>
        <taxon>Pseudomonadota</taxon>
        <taxon>Alphaproteobacteria</taxon>
        <taxon>Hyphomicrobiales</taxon>
        <taxon>Methylobacteriaceae</taxon>
        <taxon>Methylobacterium</taxon>
    </lineage>
</organism>
<evidence type="ECO:0000313" key="2">
    <source>
        <dbReference type="Proteomes" id="UP000565455"/>
    </source>
</evidence>
<sequence length="86" mass="9278">MAKDPATVSELRKAAEVTDQEVDAAVDAVLADLATEAYPLAKGWTLDLVETLRTNTRAAEALTTDKPAWKRNMVRTAILLANPIKG</sequence>
<protein>
    <submittedName>
        <fullName evidence="1">Uncharacterized protein</fullName>
    </submittedName>
</protein>
<gene>
    <name evidence="1" type="ORF">GGQ91_002562</name>
</gene>
<name>A0ABR6DCW0_9HYPH</name>